<keyword evidence="3" id="KW-1185">Reference proteome</keyword>
<dbReference type="Proteomes" id="UP000078541">
    <property type="component" value="Unassembled WGS sequence"/>
</dbReference>
<evidence type="ECO:0000313" key="2">
    <source>
        <dbReference type="EMBL" id="KYN39788.1"/>
    </source>
</evidence>
<organism evidence="2 3">
    <name type="scientific">Trachymyrmex septentrionalis</name>
    <dbReference type="NCBI Taxonomy" id="34720"/>
    <lineage>
        <taxon>Eukaryota</taxon>
        <taxon>Metazoa</taxon>
        <taxon>Ecdysozoa</taxon>
        <taxon>Arthropoda</taxon>
        <taxon>Hexapoda</taxon>
        <taxon>Insecta</taxon>
        <taxon>Pterygota</taxon>
        <taxon>Neoptera</taxon>
        <taxon>Endopterygota</taxon>
        <taxon>Hymenoptera</taxon>
        <taxon>Apocrita</taxon>
        <taxon>Aculeata</taxon>
        <taxon>Formicoidea</taxon>
        <taxon>Formicidae</taxon>
        <taxon>Myrmicinae</taxon>
        <taxon>Trachymyrmex</taxon>
    </lineage>
</organism>
<reference evidence="2 3" key="1">
    <citation type="submission" date="2016-03" db="EMBL/GenBank/DDBJ databases">
        <title>Trachymyrmex septentrionalis WGS genome.</title>
        <authorList>
            <person name="Nygaard S."/>
            <person name="Hu H."/>
            <person name="Boomsma J."/>
            <person name="Zhang G."/>
        </authorList>
    </citation>
    <scope>NUCLEOTIDE SEQUENCE [LARGE SCALE GENOMIC DNA]</scope>
    <source>
        <strain evidence="2">Tsep2-gDNA-1</strain>
        <tissue evidence="2">Whole body</tissue>
    </source>
</reference>
<proteinExistence type="predicted"/>
<protein>
    <submittedName>
        <fullName evidence="2">Uncharacterized protein</fullName>
    </submittedName>
</protein>
<dbReference type="EMBL" id="KQ981572">
    <property type="protein sequence ID" value="KYN39788.1"/>
    <property type="molecule type" value="Genomic_DNA"/>
</dbReference>
<gene>
    <name evidence="2" type="ORF">ALC56_05833</name>
</gene>
<evidence type="ECO:0000256" key="1">
    <source>
        <dbReference type="SAM" id="MobiDB-lite"/>
    </source>
</evidence>
<dbReference type="AlphaFoldDB" id="A0A151JXE2"/>
<feature type="region of interest" description="Disordered" evidence="1">
    <location>
        <begin position="44"/>
        <end position="63"/>
    </location>
</feature>
<feature type="region of interest" description="Disordered" evidence="1">
    <location>
        <begin position="160"/>
        <end position="179"/>
    </location>
</feature>
<name>A0A151JXE2_9HYME</name>
<feature type="compositionally biased region" description="Basic and acidic residues" evidence="1">
    <location>
        <begin position="44"/>
        <end position="60"/>
    </location>
</feature>
<evidence type="ECO:0000313" key="3">
    <source>
        <dbReference type="Proteomes" id="UP000078541"/>
    </source>
</evidence>
<accession>A0A151JXE2</accession>
<sequence length="219" mass="24472">MSFETSVCLWLDILCTFPRDISVHEIGTEFPLRPDCLLSRPLRERSNGRSRQRSNDRYGNRSDGITGIRVIPPALAAAGPHAAMRVLKHACSRITDHSRSLHEYGCRDCANERFLNASNCSAHCLFARESVTAPGGYCLTTLAWDLSSGYDCERESEEAASASSLRHEGGKVTPTTHPANDHVRFLRRSFRCGTIKYDFVKRMIICKKNQGGHLANIVF</sequence>